<reference evidence="9" key="1">
    <citation type="journal article" date="2023" name="Insect Mol. Biol.">
        <title>Genome sequencing provides insights into the evolution of gene families encoding plant cell wall-degrading enzymes in longhorned beetles.</title>
        <authorList>
            <person name="Shin N.R."/>
            <person name="Okamura Y."/>
            <person name="Kirsch R."/>
            <person name="Pauchet Y."/>
        </authorList>
    </citation>
    <scope>NUCLEOTIDE SEQUENCE</scope>
    <source>
        <strain evidence="9">AMC_N1</strain>
    </source>
</reference>
<organism evidence="9 10">
    <name type="scientific">Aromia moschata</name>
    <dbReference type="NCBI Taxonomy" id="1265417"/>
    <lineage>
        <taxon>Eukaryota</taxon>
        <taxon>Metazoa</taxon>
        <taxon>Ecdysozoa</taxon>
        <taxon>Arthropoda</taxon>
        <taxon>Hexapoda</taxon>
        <taxon>Insecta</taxon>
        <taxon>Pterygota</taxon>
        <taxon>Neoptera</taxon>
        <taxon>Endopterygota</taxon>
        <taxon>Coleoptera</taxon>
        <taxon>Polyphaga</taxon>
        <taxon>Cucujiformia</taxon>
        <taxon>Chrysomeloidea</taxon>
        <taxon>Cerambycidae</taxon>
        <taxon>Cerambycinae</taxon>
        <taxon>Callichromatini</taxon>
        <taxon>Aromia</taxon>
    </lineage>
</organism>
<evidence type="ECO:0000256" key="6">
    <source>
        <dbReference type="ARBA" id="ARBA00023122"/>
    </source>
</evidence>
<keyword evidence="3" id="KW-0812">Transmembrane</keyword>
<dbReference type="InterPro" id="IPR000595">
    <property type="entry name" value="cNMP-bd_dom"/>
</dbReference>
<comment type="similarity">
    <text evidence="2">Belongs to the ACDP family.</text>
</comment>
<dbReference type="InterPro" id="IPR014710">
    <property type="entry name" value="RmlC-like_jellyroll"/>
</dbReference>
<dbReference type="GO" id="GO:1905941">
    <property type="term" value="P:positive regulation of gonad development"/>
    <property type="evidence" value="ECO:0007669"/>
    <property type="project" value="UniProtKB-ARBA"/>
</dbReference>
<evidence type="ECO:0000313" key="9">
    <source>
        <dbReference type="EMBL" id="KAJ8960622.1"/>
    </source>
</evidence>
<dbReference type="PANTHER" id="PTHR12064:SF94">
    <property type="entry name" value="UNEXTENDED PROTEIN"/>
    <property type="match status" value="1"/>
</dbReference>
<dbReference type="Proteomes" id="UP001162162">
    <property type="component" value="Unassembled WGS sequence"/>
</dbReference>
<dbReference type="InterPro" id="IPR044751">
    <property type="entry name" value="Ion_transp-like_CBS"/>
</dbReference>
<feature type="non-terminal residue" evidence="9">
    <location>
        <position position="1"/>
    </location>
</feature>
<dbReference type="FunFam" id="3.10.580.10:FF:000006">
    <property type="entry name" value="DUF21 and CBS domain protein"/>
    <property type="match status" value="1"/>
</dbReference>
<keyword evidence="6" id="KW-0129">CBS domain</keyword>
<evidence type="ECO:0000259" key="8">
    <source>
        <dbReference type="PROSITE" id="PS50042"/>
    </source>
</evidence>
<dbReference type="AlphaFoldDB" id="A0AAV8ZAN4"/>
<dbReference type="GO" id="GO:0032026">
    <property type="term" value="P:response to magnesium ion"/>
    <property type="evidence" value="ECO:0007669"/>
    <property type="project" value="UniProtKB-ARBA"/>
</dbReference>
<dbReference type="InterPro" id="IPR046342">
    <property type="entry name" value="CBS_dom_sf"/>
</dbReference>
<accession>A0AAV8ZAN4</accession>
<evidence type="ECO:0000256" key="7">
    <source>
        <dbReference type="ARBA" id="ARBA00023136"/>
    </source>
</evidence>
<evidence type="ECO:0000256" key="1">
    <source>
        <dbReference type="ARBA" id="ARBA00004554"/>
    </source>
</evidence>
<dbReference type="EMBL" id="JAPWTK010000008">
    <property type="protein sequence ID" value="KAJ8960622.1"/>
    <property type="molecule type" value="Genomic_DNA"/>
</dbReference>
<dbReference type="Pfam" id="PF25562">
    <property type="entry name" value="CNBH_CNNM2_C"/>
    <property type="match status" value="1"/>
</dbReference>
<evidence type="ECO:0000256" key="5">
    <source>
        <dbReference type="ARBA" id="ARBA00022989"/>
    </source>
</evidence>
<evidence type="ECO:0000256" key="3">
    <source>
        <dbReference type="ARBA" id="ARBA00022692"/>
    </source>
</evidence>
<comment type="caution">
    <text evidence="9">The sequence shown here is derived from an EMBL/GenBank/DDBJ whole genome shotgun (WGS) entry which is preliminary data.</text>
</comment>
<dbReference type="SUPFAM" id="SSF51206">
    <property type="entry name" value="cAMP-binding domain-like"/>
    <property type="match status" value="1"/>
</dbReference>
<dbReference type="GO" id="GO:0040018">
    <property type="term" value="P:positive regulation of multicellular organism growth"/>
    <property type="evidence" value="ECO:0007669"/>
    <property type="project" value="UniProtKB-ARBA"/>
</dbReference>
<dbReference type="Gene3D" id="3.10.580.10">
    <property type="entry name" value="CBS-domain"/>
    <property type="match status" value="1"/>
</dbReference>
<dbReference type="PROSITE" id="PS50042">
    <property type="entry name" value="CNMP_BINDING_3"/>
    <property type="match status" value="1"/>
</dbReference>
<gene>
    <name evidence="9" type="ORF">NQ318_013914</name>
</gene>
<dbReference type="GO" id="GO:0016323">
    <property type="term" value="C:basolateral plasma membrane"/>
    <property type="evidence" value="ECO:0007669"/>
    <property type="project" value="UniProtKB-SubCell"/>
</dbReference>
<protein>
    <recommendedName>
        <fullName evidence="8">Cyclic nucleotide-binding domain-containing protein</fullName>
    </recommendedName>
</protein>
<dbReference type="PANTHER" id="PTHR12064">
    <property type="entry name" value="METAL TRANSPORTER CNNM"/>
    <property type="match status" value="1"/>
</dbReference>
<keyword evidence="4" id="KW-0677">Repeat</keyword>
<sequence length="548" mass="61899">LVRHGDTEVTLKGTRFESVEAVKAKAKEVLNQLTETTSSTAFNNGKVVWELCRDRQGEYIEGEKVATEFSYAQFLRYQYRPIMVGHPVYLSARSLTVPFAFQVTTGENDLDKDEVNIISGALELRKKTVSEVMTKIEDVFMLDYEAILDFETVSEIMKSGYSRVPVYDGNRQNIVTVGPEKCSTSRTWRSSIPTTTPPLKTLCQFYQNPCNFVFEDVTLDVMFKIFKEGNKGHMAFVHRVNNEGEGDPFYETIGLITLEDVIEELIQAEIMDETDVFTANVLKSVMDELLIMFFLSLQLTTAPRGGGSRREDRTSACLPRNEGEPYKVRISPQLTLAAFQFLSTSVEPFQPNVISETILRRLLKQDIVLHIKKNKEWRVDPANVIYNQGKPVDFFVIILEGRVEVTVGKENLVFEGGPFTYFGTQALVQTVGIGESESPSVAPSTLGSLESLNIDSILRHTFIPDYTVRACTEVLYLKIKRSLYLAAKRATLMERSKKGGEQQSEQQFDEEVDKILHYNSIGESVEADSVDLIHKDYYSPADIDFDNG</sequence>
<dbReference type="GO" id="GO:0010960">
    <property type="term" value="P:magnesium ion homeostasis"/>
    <property type="evidence" value="ECO:0007669"/>
    <property type="project" value="InterPro"/>
</dbReference>
<dbReference type="CDD" id="cd04590">
    <property type="entry name" value="CBS_pair_CorC_HlyC_assoc"/>
    <property type="match status" value="1"/>
</dbReference>
<proteinExistence type="inferred from homology"/>
<dbReference type="Gene3D" id="2.60.120.10">
    <property type="entry name" value="Jelly Rolls"/>
    <property type="match status" value="1"/>
</dbReference>
<dbReference type="InterPro" id="IPR018490">
    <property type="entry name" value="cNMP-bd_dom_sf"/>
</dbReference>
<feature type="domain" description="Cyclic nucleotide-binding" evidence="8">
    <location>
        <begin position="358"/>
        <end position="459"/>
    </location>
</feature>
<dbReference type="InterPro" id="IPR045095">
    <property type="entry name" value="ACDP"/>
</dbReference>
<keyword evidence="10" id="KW-1185">Reference proteome</keyword>
<comment type="subcellular location">
    <subcellularLocation>
        <location evidence="1">Basolateral cell membrane</location>
        <topology evidence="1">Multi-pass membrane protein</topology>
    </subcellularLocation>
</comment>
<dbReference type="GO" id="GO:0008340">
    <property type="term" value="P:determination of adult lifespan"/>
    <property type="evidence" value="ECO:0007669"/>
    <property type="project" value="UniProtKB-ARBA"/>
</dbReference>
<evidence type="ECO:0000313" key="10">
    <source>
        <dbReference type="Proteomes" id="UP001162162"/>
    </source>
</evidence>
<evidence type="ECO:0000256" key="4">
    <source>
        <dbReference type="ARBA" id="ARBA00022737"/>
    </source>
</evidence>
<dbReference type="SUPFAM" id="SSF54631">
    <property type="entry name" value="CBS-domain pair"/>
    <property type="match status" value="1"/>
</dbReference>
<dbReference type="GO" id="GO:0022857">
    <property type="term" value="F:transmembrane transporter activity"/>
    <property type="evidence" value="ECO:0007669"/>
    <property type="project" value="TreeGrafter"/>
</dbReference>
<keyword evidence="7" id="KW-0472">Membrane</keyword>
<name>A0AAV8ZAN4_9CUCU</name>
<keyword evidence="5" id="KW-1133">Transmembrane helix</keyword>
<evidence type="ECO:0000256" key="2">
    <source>
        <dbReference type="ARBA" id="ARBA00010484"/>
    </source>
</evidence>
<dbReference type="GO" id="GO:0015693">
    <property type="term" value="P:magnesium ion transport"/>
    <property type="evidence" value="ECO:0007669"/>
    <property type="project" value="UniProtKB-ARBA"/>
</dbReference>